<gene>
    <name evidence="1" type="ORF">BaRGS_00014152</name>
</gene>
<dbReference type="AlphaFoldDB" id="A0ABD0L659"/>
<dbReference type="EMBL" id="JACVVK020000082">
    <property type="protein sequence ID" value="KAK7494499.1"/>
    <property type="molecule type" value="Genomic_DNA"/>
</dbReference>
<evidence type="ECO:0000313" key="2">
    <source>
        <dbReference type="Proteomes" id="UP001519460"/>
    </source>
</evidence>
<sequence length="305" mass="33188">MSMSLLQTAYSSSTVNCGLTPPMSAEFLDDSTTELSSAHTLTSSYQFITSVVHLTRATQILEQQPVDSCTQEGIRPTKTVGELALSTPSHLVDFDILLAQTVPTCAQHLQQVVASGGKGVSLTCVLQGLEGLVLLLNSDVLDSGTDQSIQNQQLLLKHLGAVVDETLHSLFVSGGTMQPLQTRELLHKMLRFLVIKMKAPEKYALLHSVSGHAKTFIGQLKNCISSNEPVDPVSYERLALAFDCLQQGVTSVTEGEVEHASLQEIQREIEDAIDRRLTQHFPLVAHELLRLSSAVELCLRSAESV</sequence>
<dbReference type="Proteomes" id="UP001519460">
    <property type="component" value="Unassembled WGS sequence"/>
</dbReference>
<proteinExistence type="predicted"/>
<comment type="caution">
    <text evidence="1">The sequence shown here is derived from an EMBL/GenBank/DDBJ whole genome shotgun (WGS) entry which is preliminary data.</text>
</comment>
<name>A0ABD0L659_9CAEN</name>
<evidence type="ECO:0000313" key="1">
    <source>
        <dbReference type="EMBL" id="KAK7494499.1"/>
    </source>
</evidence>
<organism evidence="1 2">
    <name type="scientific">Batillaria attramentaria</name>
    <dbReference type="NCBI Taxonomy" id="370345"/>
    <lineage>
        <taxon>Eukaryota</taxon>
        <taxon>Metazoa</taxon>
        <taxon>Spiralia</taxon>
        <taxon>Lophotrochozoa</taxon>
        <taxon>Mollusca</taxon>
        <taxon>Gastropoda</taxon>
        <taxon>Caenogastropoda</taxon>
        <taxon>Sorbeoconcha</taxon>
        <taxon>Cerithioidea</taxon>
        <taxon>Batillariidae</taxon>
        <taxon>Batillaria</taxon>
    </lineage>
</organism>
<protein>
    <submittedName>
        <fullName evidence="1">Uncharacterized protein</fullName>
    </submittedName>
</protein>
<accession>A0ABD0L659</accession>
<reference evidence="1 2" key="1">
    <citation type="journal article" date="2023" name="Sci. Data">
        <title>Genome assembly of the Korean intertidal mud-creeper Batillaria attramentaria.</title>
        <authorList>
            <person name="Patra A.K."/>
            <person name="Ho P.T."/>
            <person name="Jun S."/>
            <person name="Lee S.J."/>
            <person name="Kim Y."/>
            <person name="Won Y.J."/>
        </authorList>
    </citation>
    <scope>NUCLEOTIDE SEQUENCE [LARGE SCALE GENOMIC DNA]</scope>
    <source>
        <strain evidence="1">Wonlab-2016</strain>
    </source>
</reference>
<keyword evidence="2" id="KW-1185">Reference proteome</keyword>